<dbReference type="GeneID" id="69118721"/>
<dbReference type="Proteomes" id="UP001595660">
    <property type="component" value="Unassembled WGS sequence"/>
</dbReference>
<dbReference type="PANTHER" id="PTHR43601">
    <property type="entry name" value="THIOREDOXIN, MITOCHONDRIAL"/>
    <property type="match status" value="1"/>
</dbReference>
<reference evidence="2 3" key="1">
    <citation type="journal article" date="2019" name="Int. J. Syst. Evol. Microbiol.">
        <title>The Global Catalogue of Microorganisms (GCM) 10K type strain sequencing project: providing services to taxonomists for standard genome sequencing and annotation.</title>
        <authorList>
            <consortium name="The Broad Institute Genomics Platform"/>
            <consortium name="The Broad Institute Genome Sequencing Center for Infectious Disease"/>
            <person name="Wu L."/>
            <person name="Ma J."/>
        </authorList>
    </citation>
    <scope>NUCLEOTIDE SEQUENCE [LARGE SCALE GENOMIC DNA]</scope>
    <source>
        <strain evidence="2 3">CGMCC 1.12562</strain>
    </source>
</reference>
<evidence type="ECO:0000313" key="3">
    <source>
        <dbReference type="Proteomes" id="UP001595660"/>
    </source>
</evidence>
<evidence type="ECO:0000313" key="2">
    <source>
        <dbReference type="EMBL" id="MFC3478272.1"/>
    </source>
</evidence>
<keyword evidence="3" id="KW-1185">Reference proteome</keyword>
<dbReference type="AlphaFoldDB" id="A0ABD5NG65"/>
<feature type="domain" description="Thioredoxin" evidence="1">
    <location>
        <begin position="1"/>
        <end position="110"/>
    </location>
</feature>
<dbReference type="Pfam" id="PF00085">
    <property type="entry name" value="Thioredoxin"/>
    <property type="match status" value="1"/>
</dbReference>
<dbReference type="PROSITE" id="PS51352">
    <property type="entry name" value="THIOREDOXIN_2"/>
    <property type="match status" value="1"/>
</dbReference>
<dbReference type="EMBL" id="JBHRWN010000002">
    <property type="protein sequence ID" value="MFC3478272.1"/>
    <property type="molecule type" value="Genomic_DNA"/>
</dbReference>
<gene>
    <name evidence="2" type="ORF">ACFOKC_11130</name>
</gene>
<name>A0ABD5NG65_9EURY</name>
<protein>
    <submittedName>
        <fullName evidence="2">Thioredoxin family protein</fullName>
    </submittedName>
</protein>
<proteinExistence type="predicted"/>
<sequence>MESAQKPLRVADGDELDEVLATHDRVLVEFYTKGCAICQAIEPVLGNVARETGITVAMANPGDDISLVEKWDVSSAPTLVLVEDGEEVARLAEGFKSGDDIEAFLDEHAA</sequence>
<dbReference type="RefSeq" id="WP_232570615.1">
    <property type="nucleotide sequence ID" value="NZ_CP089466.1"/>
</dbReference>
<evidence type="ECO:0000259" key="1">
    <source>
        <dbReference type="PROSITE" id="PS51352"/>
    </source>
</evidence>
<dbReference type="CDD" id="cd02947">
    <property type="entry name" value="TRX_family"/>
    <property type="match status" value="1"/>
</dbReference>
<organism evidence="2 3">
    <name type="scientific">Halobacterium litoreum</name>
    <dbReference type="NCBI Taxonomy" id="2039234"/>
    <lineage>
        <taxon>Archaea</taxon>
        <taxon>Methanobacteriati</taxon>
        <taxon>Methanobacteriota</taxon>
        <taxon>Stenosarchaea group</taxon>
        <taxon>Halobacteria</taxon>
        <taxon>Halobacteriales</taxon>
        <taxon>Halobacteriaceae</taxon>
        <taxon>Halobacterium</taxon>
    </lineage>
</organism>
<dbReference type="Gene3D" id="3.40.30.10">
    <property type="entry name" value="Glutaredoxin"/>
    <property type="match status" value="1"/>
</dbReference>
<dbReference type="InterPro" id="IPR013766">
    <property type="entry name" value="Thioredoxin_domain"/>
</dbReference>
<comment type="caution">
    <text evidence="2">The sequence shown here is derived from an EMBL/GenBank/DDBJ whole genome shotgun (WGS) entry which is preliminary data.</text>
</comment>
<accession>A0ABD5NG65</accession>
<dbReference type="PANTHER" id="PTHR43601:SF3">
    <property type="entry name" value="THIOREDOXIN, MITOCHONDRIAL"/>
    <property type="match status" value="1"/>
</dbReference>
<dbReference type="InterPro" id="IPR036249">
    <property type="entry name" value="Thioredoxin-like_sf"/>
</dbReference>
<dbReference type="SUPFAM" id="SSF52833">
    <property type="entry name" value="Thioredoxin-like"/>
    <property type="match status" value="1"/>
</dbReference>